<dbReference type="PRINTS" id="PR00080">
    <property type="entry name" value="SDRFAMILY"/>
</dbReference>
<keyword evidence="2" id="KW-0521">NADP</keyword>
<dbReference type="PANTHER" id="PTHR43008">
    <property type="entry name" value="BENZIL REDUCTASE"/>
    <property type="match status" value="1"/>
</dbReference>
<feature type="domain" description="Ketoreductase" evidence="4">
    <location>
        <begin position="8"/>
        <end position="175"/>
    </location>
</feature>
<protein>
    <recommendedName>
        <fullName evidence="4">Ketoreductase domain-containing protein</fullName>
    </recommendedName>
</protein>
<dbReference type="GO" id="GO:0050664">
    <property type="term" value="F:oxidoreductase activity, acting on NAD(P)H, oxygen as acceptor"/>
    <property type="evidence" value="ECO:0007669"/>
    <property type="project" value="TreeGrafter"/>
</dbReference>
<dbReference type="GeneID" id="34590636"/>
<name>A0A178CVP3_9EURO</name>
<comment type="similarity">
    <text evidence="1">Belongs to the short-chain dehydrogenases/reductases (SDR) family.</text>
</comment>
<accession>A0A178CVP3</accession>
<sequence>MDGSLKAKVIAVTGGASGIGLAVAEKLLKVGANVAIADLAKDAPSSLSAAATSGSEYSYTVVDVSSRDAVHKWVKDTVARFGRLDGMVPNAGIAHQSNTYDDEVLQRTLAINVVGVWNCATEAYYQFRKQGSKGSIVSTTSANAIRPGAFTAAYNASKAAVASFTRTWAIEWAEQGIRVNTVAPGMQQTLLQSADAGDEVPATILAFVKEKTPMRRIGQPEELAEMYVFLLSDAASFITGATMSVDGGLTAAVMNRRLLEWQDSGTLHLVKSIGSVGYNTNSVIMERNEICVFTDDHPPDEARDKSFGFFAPIIVHVSYHVKAMVMAMPPPSLDKILLKLESDSADHDVVTCRISSPHGMATTTTTTTPLQARMSTSSPRCALVTGGACTHARWYSLITRARNSATRPASGMGLSVVQDLVSQGWNVEIVDLDVKMGHDAEAQLGQKVHFTRANVVDYGQQASAFAQAWKRWGRIDLVFANAGILDRADFSAPAPEDASTGAPPKPDVLTVDVCLYGVIWSSYLALHFFRKNPDRSGRLVITSSQGGIYPTPLAPLYGCAKTGIVGFVRSLGLRIKTLGDPITVNCICPGLVPTPLANTALLAAIPEDMQTPTSTIIEAVNLFINDASLSGQVAECSGTDVILREGLPYANAAAEYMGDGKSADRIDFAAAVADIRDKARQYDQKLSMVG</sequence>
<dbReference type="FunFam" id="3.40.50.720:FF:000084">
    <property type="entry name" value="Short-chain dehydrogenase reductase"/>
    <property type="match status" value="1"/>
</dbReference>
<keyword evidence="6" id="KW-1185">Reference proteome</keyword>
<dbReference type="InterPro" id="IPR020904">
    <property type="entry name" value="Sc_DH/Rdtase_CS"/>
</dbReference>
<organism evidence="5 6">
    <name type="scientific">Fonsecaea nubica</name>
    <dbReference type="NCBI Taxonomy" id="856822"/>
    <lineage>
        <taxon>Eukaryota</taxon>
        <taxon>Fungi</taxon>
        <taxon>Dikarya</taxon>
        <taxon>Ascomycota</taxon>
        <taxon>Pezizomycotina</taxon>
        <taxon>Eurotiomycetes</taxon>
        <taxon>Chaetothyriomycetidae</taxon>
        <taxon>Chaetothyriales</taxon>
        <taxon>Herpotrichiellaceae</taxon>
        <taxon>Fonsecaea</taxon>
    </lineage>
</organism>
<evidence type="ECO:0000256" key="1">
    <source>
        <dbReference type="ARBA" id="ARBA00006484"/>
    </source>
</evidence>
<dbReference type="PRINTS" id="PR00081">
    <property type="entry name" value="GDHRDH"/>
</dbReference>
<dbReference type="SUPFAM" id="SSF51735">
    <property type="entry name" value="NAD(P)-binding Rossmann-fold domains"/>
    <property type="match status" value="2"/>
</dbReference>
<evidence type="ECO:0000256" key="3">
    <source>
        <dbReference type="ARBA" id="ARBA00023002"/>
    </source>
</evidence>
<dbReference type="Gene3D" id="3.40.50.720">
    <property type="entry name" value="NAD(P)-binding Rossmann-like Domain"/>
    <property type="match status" value="2"/>
</dbReference>
<dbReference type="RefSeq" id="XP_022498549.1">
    <property type="nucleotide sequence ID" value="XM_022645510.1"/>
</dbReference>
<dbReference type="Pfam" id="PF13561">
    <property type="entry name" value="adh_short_C2"/>
    <property type="match status" value="1"/>
</dbReference>
<dbReference type="SMART" id="SM00822">
    <property type="entry name" value="PKS_KR"/>
    <property type="match status" value="1"/>
</dbReference>
<dbReference type="PANTHER" id="PTHR43008:SF4">
    <property type="entry name" value="CHAIN DEHYDROGENASE, PUTATIVE (AFU_ORTHOLOGUE AFUA_4G08710)-RELATED"/>
    <property type="match status" value="1"/>
</dbReference>
<dbReference type="GO" id="GO:0016616">
    <property type="term" value="F:oxidoreductase activity, acting on the CH-OH group of donors, NAD or NADP as acceptor"/>
    <property type="evidence" value="ECO:0007669"/>
    <property type="project" value="UniProtKB-ARBA"/>
</dbReference>
<proteinExistence type="inferred from homology"/>
<dbReference type="Proteomes" id="UP000185904">
    <property type="component" value="Unassembled WGS sequence"/>
</dbReference>
<gene>
    <name evidence="5" type="ORF">AYO20_07223</name>
</gene>
<reference evidence="5 6" key="1">
    <citation type="submission" date="2016-03" db="EMBL/GenBank/DDBJ databases">
        <title>The draft genome sequence of Fonsecaea nubica causative agent of cutaneous subcutaneous infection in human host.</title>
        <authorList>
            <person name="Costa F."/>
            <person name="Sybren D.H."/>
            <person name="Raittz R.T."/>
            <person name="Weiss V.A."/>
            <person name="Leao A.C."/>
            <person name="Gomes R."/>
            <person name="De Souza E.M."/>
            <person name="Pedrosa F.O."/>
            <person name="Steffens M.B."/>
            <person name="Bombassaro A."/>
            <person name="Tadra-Sfeir M.Z."/>
            <person name="Moreno L.F."/>
            <person name="Najafzadeh M.J."/>
            <person name="Felipe M.S."/>
            <person name="Teixeira M."/>
            <person name="Sun J."/>
            <person name="Xi L."/>
            <person name="Castro M.A."/>
            <person name="Vicente V.A."/>
        </authorList>
    </citation>
    <scope>NUCLEOTIDE SEQUENCE [LARGE SCALE GENOMIC DNA]</scope>
    <source>
        <strain evidence="5 6">CBS 269.64</strain>
    </source>
</reference>
<evidence type="ECO:0000313" key="5">
    <source>
        <dbReference type="EMBL" id="OAL33537.1"/>
    </source>
</evidence>
<dbReference type="InterPro" id="IPR036291">
    <property type="entry name" value="NAD(P)-bd_dom_sf"/>
</dbReference>
<dbReference type="AlphaFoldDB" id="A0A178CVP3"/>
<evidence type="ECO:0000256" key="2">
    <source>
        <dbReference type="ARBA" id="ARBA00022857"/>
    </source>
</evidence>
<comment type="caution">
    <text evidence="5">The sequence shown here is derived from an EMBL/GenBank/DDBJ whole genome shotgun (WGS) entry which is preliminary data.</text>
</comment>
<keyword evidence="3" id="KW-0560">Oxidoreductase</keyword>
<dbReference type="InterPro" id="IPR002347">
    <property type="entry name" value="SDR_fam"/>
</dbReference>
<dbReference type="PROSITE" id="PS00061">
    <property type="entry name" value="ADH_SHORT"/>
    <property type="match status" value="2"/>
</dbReference>
<dbReference type="EMBL" id="LVCJ01000049">
    <property type="protein sequence ID" value="OAL33537.1"/>
    <property type="molecule type" value="Genomic_DNA"/>
</dbReference>
<evidence type="ECO:0000259" key="4">
    <source>
        <dbReference type="SMART" id="SM00822"/>
    </source>
</evidence>
<dbReference type="OrthoDB" id="37659at2759"/>
<dbReference type="InterPro" id="IPR057326">
    <property type="entry name" value="KR_dom"/>
</dbReference>
<evidence type="ECO:0000313" key="6">
    <source>
        <dbReference type="Proteomes" id="UP000185904"/>
    </source>
</evidence>
<dbReference type="Pfam" id="PF00106">
    <property type="entry name" value="adh_short"/>
    <property type="match status" value="1"/>
</dbReference>
<dbReference type="CDD" id="cd05233">
    <property type="entry name" value="SDR_c"/>
    <property type="match status" value="1"/>
</dbReference>